<reference evidence="2" key="1">
    <citation type="submission" date="2021-01" db="UniProtKB">
        <authorList>
            <consortium name="EnsemblMetazoa"/>
        </authorList>
    </citation>
    <scope>IDENTIFICATION</scope>
</reference>
<protein>
    <submittedName>
        <fullName evidence="2">Uncharacterized protein</fullName>
    </submittedName>
</protein>
<name>A0A7M5XMD8_9CNID</name>
<dbReference type="GeneID" id="136809712"/>
<dbReference type="Proteomes" id="UP000594262">
    <property type="component" value="Unplaced"/>
</dbReference>
<evidence type="ECO:0000313" key="3">
    <source>
        <dbReference type="Proteomes" id="UP000594262"/>
    </source>
</evidence>
<dbReference type="AlphaFoldDB" id="A0A7M5XMD8"/>
<feature type="compositionally biased region" description="Low complexity" evidence="1">
    <location>
        <begin position="203"/>
        <end position="212"/>
    </location>
</feature>
<evidence type="ECO:0000256" key="1">
    <source>
        <dbReference type="SAM" id="MobiDB-lite"/>
    </source>
</evidence>
<dbReference type="RefSeq" id="XP_066922353.1">
    <property type="nucleotide sequence ID" value="XM_067066252.1"/>
</dbReference>
<sequence length="212" mass="24136">MMKFNMKLKGTSNNSKPAKVKVPKIEINECKVKTKDHKKLENEMLQQAKEAQLLLEQLLCEDRYDEFGRPRSNSLNATVENLILSKKVPNKATSKPRGSVPTLTNIPRKFLIRNKNNSNDQSATSLPCSPKDNRRTKMSPLKFMRKYNTDNSQTTSNECRSPKSKRTFEPKDVTAESSPSEAASSAKCTSYKQMNQEDEQDESQQNWEGESI</sequence>
<feature type="compositionally biased region" description="Polar residues" evidence="1">
    <location>
        <begin position="114"/>
        <end position="127"/>
    </location>
</feature>
<keyword evidence="3" id="KW-1185">Reference proteome</keyword>
<dbReference type="EnsemblMetazoa" id="CLYHEMT025502.1">
    <property type="protein sequence ID" value="CLYHEMP025502.1"/>
    <property type="gene ID" value="CLYHEMG025502"/>
</dbReference>
<accession>A0A7M5XMD8</accession>
<proteinExistence type="predicted"/>
<feature type="region of interest" description="Disordered" evidence="1">
    <location>
        <begin position="112"/>
        <end position="212"/>
    </location>
</feature>
<feature type="compositionally biased region" description="Polar residues" evidence="1">
    <location>
        <begin position="149"/>
        <end position="159"/>
    </location>
</feature>
<dbReference type="OrthoDB" id="10593196at2759"/>
<feature type="region of interest" description="Disordered" evidence="1">
    <location>
        <begin position="1"/>
        <end position="20"/>
    </location>
</feature>
<evidence type="ECO:0000313" key="2">
    <source>
        <dbReference type="EnsemblMetazoa" id="CLYHEMP025502.1"/>
    </source>
</evidence>
<organism evidence="2 3">
    <name type="scientific">Clytia hemisphaerica</name>
    <dbReference type="NCBI Taxonomy" id="252671"/>
    <lineage>
        <taxon>Eukaryota</taxon>
        <taxon>Metazoa</taxon>
        <taxon>Cnidaria</taxon>
        <taxon>Hydrozoa</taxon>
        <taxon>Hydroidolina</taxon>
        <taxon>Leptothecata</taxon>
        <taxon>Obeliida</taxon>
        <taxon>Clytiidae</taxon>
        <taxon>Clytia</taxon>
    </lineage>
</organism>
<feature type="compositionally biased region" description="Low complexity" evidence="1">
    <location>
        <begin position="175"/>
        <end position="186"/>
    </location>
</feature>